<comment type="caution">
    <text evidence="2">The sequence shown here is derived from an EMBL/GenBank/DDBJ whole genome shotgun (WGS) entry which is preliminary data.</text>
</comment>
<proteinExistence type="predicted"/>
<gene>
    <name evidence="2" type="ORF">ENS56_09200</name>
</gene>
<dbReference type="EMBL" id="DSVI01000010">
    <property type="protein sequence ID" value="HGT48200.1"/>
    <property type="molecule type" value="Genomic_DNA"/>
</dbReference>
<feature type="transmembrane region" description="Helical" evidence="1">
    <location>
        <begin position="14"/>
        <end position="40"/>
    </location>
</feature>
<protein>
    <submittedName>
        <fullName evidence="2">Uncharacterized protein</fullName>
    </submittedName>
</protein>
<name>A0A832DKK0_9BACT</name>
<feature type="transmembrane region" description="Helical" evidence="1">
    <location>
        <begin position="61"/>
        <end position="86"/>
    </location>
</feature>
<evidence type="ECO:0000256" key="1">
    <source>
        <dbReference type="SAM" id="Phobius"/>
    </source>
</evidence>
<accession>A0A832DKK0</accession>
<keyword evidence="1" id="KW-0812">Transmembrane</keyword>
<feature type="transmembrane region" description="Helical" evidence="1">
    <location>
        <begin position="98"/>
        <end position="117"/>
    </location>
</feature>
<reference evidence="2" key="1">
    <citation type="journal article" date="2020" name="mSystems">
        <title>Genome- and Community-Level Interaction Insights into Carbon Utilization and Element Cycling Functions of Hydrothermarchaeota in Hydrothermal Sediment.</title>
        <authorList>
            <person name="Zhou Z."/>
            <person name="Liu Y."/>
            <person name="Xu W."/>
            <person name="Pan J."/>
            <person name="Luo Z.H."/>
            <person name="Li M."/>
        </authorList>
    </citation>
    <scope>NUCLEOTIDE SEQUENCE [LARGE SCALE GENOMIC DNA]</scope>
    <source>
        <strain evidence="2">SpSt-500</strain>
    </source>
</reference>
<keyword evidence="1" id="KW-1133">Transmembrane helix</keyword>
<dbReference type="AlphaFoldDB" id="A0A832DKK0"/>
<evidence type="ECO:0000313" key="2">
    <source>
        <dbReference type="EMBL" id="HGT48200.1"/>
    </source>
</evidence>
<keyword evidence="1" id="KW-0472">Membrane</keyword>
<organism evidence="2">
    <name type="scientific">Ignavibacterium album</name>
    <dbReference type="NCBI Taxonomy" id="591197"/>
    <lineage>
        <taxon>Bacteria</taxon>
        <taxon>Pseudomonadati</taxon>
        <taxon>Ignavibacteriota</taxon>
        <taxon>Ignavibacteria</taxon>
        <taxon>Ignavibacteriales</taxon>
        <taxon>Ignavibacteriaceae</taxon>
        <taxon>Ignavibacterium</taxon>
    </lineage>
</organism>
<sequence>MKYKNLNLAFLYEIIVGFGCIISVAIWGQNGLATLGLIAIRPIVLEKEKIKDEKSYFTLSYKVLSSSIVIVAMLIIAIFIIINFIPHLIPKLPPRDKILFLLLPFFLMTHGVVGFMYNQKK</sequence>